<evidence type="ECO:0000313" key="9">
    <source>
        <dbReference type="Proteomes" id="UP000267223"/>
    </source>
</evidence>
<comment type="cofactor">
    <cofactor evidence="7">
        <name>Mg(2+)</name>
        <dbReference type="ChEBI" id="CHEBI:18420"/>
    </cofactor>
    <text evidence="7">Binds 1 Mg(2+) ion per subunit.</text>
</comment>
<dbReference type="Gene3D" id="3.40.50.300">
    <property type="entry name" value="P-loop containing nucleotide triphosphate hydrolases"/>
    <property type="match status" value="1"/>
</dbReference>
<comment type="caution">
    <text evidence="8">The sequence shown here is derived from an EMBL/GenBank/DDBJ whole genome shotgun (WGS) entry which is preliminary data.</text>
</comment>
<dbReference type="GO" id="GO:0009423">
    <property type="term" value="P:chorismate biosynthetic process"/>
    <property type="evidence" value="ECO:0007669"/>
    <property type="project" value="UniProtKB-UniRule"/>
</dbReference>
<dbReference type="InterPro" id="IPR027417">
    <property type="entry name" value="P-loop_NTPase"/>
</dbReference>
<dbReference type="UniPathway" id="UPA00053">
    <property type="reaction ID" value="UER00088"/>
</dbReference>
<comment type="subcellular location">
    <subcellularLocation>
        <location evidence="7">Cytoplasm</location>
    </subcellularLocation>
</comment>
<proteinExistence type="inferred from homology"/>
<dbReference type="Proteomes" id="UP000267223">
    <property type="component" value="Unassembled WGS sequence"/>
</dbReference>
<evidence type="ECO:0000256" key="7">
    <source>
        <dbReference type="HAMAP-Rule" id="MF_00109"/>
    </source>
</evidence>
<keyword evidence="6 7" id="KW-0057">Aromatic amino acid biosynthesis</keyword>
<feature type="binding site" evidence="7">
    <location>
        <position position="70"/>
    </location>
    <ligand>
        <name>substrate</name>
    </ligand>
</feature>
<evidence type="ECO:0000256" key="5">
    <source>
        <dbReference type="ARBA" id="ARBA00022840"/>
    </source>
</evidence>
<keyword evidence="3 7" id="KW-0547">Nucleotide-binding</keyword>
<feature type="binding site" evidence="7">
    <location>
        <position position="48"/>
    </location>
    <ligand>
        <name>substrate</name>
    </ligand>
</feature>
<dbReference type="Pfam" id="PF01202">
    <property type="entry name" value="SKI"/>
    <property type="match status" value="1"/>
</dbReference>
<feature type="binding site" evidence="7">
    <location>
        <position position="109"/>
    </location>
    <ligand>
        <name>ATP</name>
        <dbReference type="ChEBI" id="CHEBI:30616"/>
    </ligand>
</feature>
<dbReference type="InterPro" id="IPR031322">
    <property type="entry name" value="Shikimate/glucono_kinase"/>
</dbReference>
<keyword evidence="7" id="KW-0460">Magnesium</keyword>
<accession>A0A3M9NSA5</accession>
<reference evidence="8 9" key="1">
    <citation type="submission" date="2018-11" db="EMBL/GenBank/DDBJ databases">
        <title>Draft genome sequence of Ferruginibacter sp. BO-59.</title>
        <authorList>
            <person name="Im W.T."/>
        </authorList>
    </citation>
    <scope>NUCLEOTIDE SEQUENCE [LARGE SCALE GENOMIC DNA]</scope>
    <source>
        <strain evidence="8 9">BO-59</strain>
    </source>
</reference>
<dbReference type="CDD" id="cd00464">
    <property type="entry name" value="SK"/>
    <property type="match status" value="1"/>
</dbReference>
<dbReference type="InterPro" id="IPR000623">
    <property type="entry name" value="Shikimate_kinase/TSH1"/>
</dbReference>
<evidence type="ECO:0000256" key="2">
    <source>
        <dbReference type="ARBA" id="ARBA00022679"/>
    </source>
</evidence>
<comment type="caution">
    <text evidence="7">Lacks conserved residue(s) required for the propagation of feature annotation.</text>
</comment>
<keyword evidence="7" id="KW-0479">Metal-binding</keyword>
<evidence type="ECO:0000256" key="6">
    <source>
        <dbReference type="ARBA" id="ARBA00023141"/>
    </source>
</evidence>
<dbReference type="GO" id="GO:0005524">
    <property type="term" value="F:ATP binding"/>
    <property type="evidence" value="ECO:0007669"/>
    <property type="project" value="UniProtKB-UniRule"/>
</dbReference>
<keyword evidence="5 7" id="KW-0067">ATP-binding</keyword>
<keyword evidence="9" id="KW-1185">Reference proteome</keyword>
<evidence type="ECO:0000256" key="3">
    <source>
        <dbReference type="ARBA" id="ARBA00022741"/>
    </source>
</evidence>
<comment type="similarity">
    <text evidence="7">Belongs to the shikimate kinase family.</text>
</comment>
<protein>
    <recommendedName>
        <fullName evidence="7">Shikimate kinase</fullName>
        <shortName evidence="7">SK</shortName>
        <ecNumber evidence="7">2.7.1.71</ecNumber>
    </recommendedName>
</protein>
<feature type="binding site" evidence="7">
    <location>
        <position position="24"/>
    </location>
    <ligand>
        <name>substrate</name>
    </ligand>
</feature>
<dbReference type="HAMAP" id="MF_00109">
    <property type="entry name" value="Shikimate_kinase"/>
    <property type="match status" value="1"/>
</dbReference>
<name>A0A3M9NSA5_9BACT</name>
<sequence>MGSGKSYWGHIWAQQKGLTFYDLDTEIENSFELPVELIFEKHGEEKFREMERYHLRKFESNKNHLIACGGGTPCFFDNLEWMKKHGKVVYLKASPEYILKRVMAETEKRPLLKKVNPSELLFFIQQKLKEREPVYLRADYILDVETLSKDSLDLP</sequence>
<dbReference type="EMBL" id="RJJR01000001">
    <property type="protein sequence ID" value="RNI39938.1"/>
    <property type="molecule type" value="Genomic_DNA"/>
</dbReference>
<dbReference type="PANTHER" id="PTHR21087">
    <property type="entry name" value="SHIKIMATE KINASE"/>
    <property type="match status" value="1"/>
</dbReference>
<feature type="binding site" evidence="7">
    <location>
        <position position="6"/>
    </location>
    <ligand>
        <name>Mg(2+)</name>
        <dbReference type="ChEBI" id="CHEBI:18420"/>
    </ligand>
</feature>
<dbReference type="GO" id="GO:0000287">
    <property type="term" value="F:magnesium ion binding"/>
    <property type="evidence" value="ECO:0007669"/>
    <property type="project" value="UniProtKB-UniRule"/>
</dbReference>
<gene>
    <name evidence="7" type="primary">aroK</name>
    <name evidence="8" type="ORF">EFY79_01145</name>
</gene>
<dbReference type="PANTHER" id="PTHR21087:SF16">
    <property type="entry name" value="SHIKIMATE KINASE 1, CHLOROPLASTIC"/>
    <property type="match status" value="1"/>
</dbReference>
<dbReference type="GO" id="GO:0004765">
    <property type="term" value="F:shikimate kinase activity"/>
    <property type="evidence" value="ECO:0007669"/>
    <property type="project" value="UniProtKB-UniRule"/>
</dbReference>
<feature type="binding site" evidence="7">
    <location>
        <begin position="2"/>
        <end position="7"/>
    </location>
    <ligand>
        <name>ATP</name>
        <dbReference type="ChEBI" id="CHEBI:30616"/>
    </ligand>
</feature>
<dbReference type="PRINTS" id="PR01100">
    <property type="entry name" value="SHIKIMTKNASE"/>
</dbReference>
<evidence type="ECO:0000256" key="1">
    <source>
        <dbReference type="ARBA" id="ARBA00022605"/>
    </source>
</evidence>
<comment type="subunit">
    <text evidence="7">Monomer.</text>
</comment>
<evidence type="ECO:0000313" key="8">
    <source>
        <dbReference type="EMBL" id="RNI39938.1"/>
    </source>
</evidence>
<organism evidence="8 9">
    <name type="scientific">Hanamia caeni</name>
    <dbReference type="NCBI Taxonomy" id="2294116"/>
    <lineage>
        <taxon>Bacteria</taxon>
        <taxon>Pseudomonadati</taxon>
        <taxon>Bacteroidota</taxon>
        <taxon>Chitinophagia</taxon>
        <taxon>Chitinophagales</taxon>
        <taxon>Chitinophagaceae</taxon>
        <taxon>Hanamia</taxon>
    </lineage>
</organism>
<dbReference type="GO" id="GO:0009073">
    <property type="term" value="P:aromatic amino acid family biosynthetic process"/>
    <property type="evidence" value="ECO:0007669"/>
    <property type="project" value="UniProtKB-KW"/>
</dbReference>
<comment type="function">
    <text evidence="7">Catalyzes the specific phosphorylation of the 3-hydroxyl group of shikimic acid using ATP as a cosubstrate.</text>
</comment>
<dbReference type="AlphaFoldDB" id="A0A3M9NSA5"/>
<keyword evidence="7" id="KW-0963">Cytoplasm</keyword>
<dbReference type="GO" id="GO:0005829">
    <property type="term" value="C:cytosol"/>
    <property type="evidence" value="ECO:0007669"/>
    <property type="project" value="TreeGrafter"/>
</dbReference>
<dbReference type="SUPFAM" id="SSF52540">
    <property type="entry name" value="P-loop containing nucleoside triphosphate hydrolases"/>
    <property type="match status" value="1"/>
</dbReference>
<dbReference type="GO" id="GO:0008652">
    <property type="term" value="P:amino acid biosynthetic process"/>
    <property type="evidence" value="ECO:0007669"/>
    <property type="project" value="UniProtKB-KW"/>
</dbReference>
<comment type="pathway">
    <text evidence="7">Metabolic intermediate biosynthesis; chorismate biosynthesis; chorismate from D-erythrose 4-phosphate and phosphoenolpyruvate: step 5/7.</text>
</comment>
<keyword evidence="2 7" id="KW-0808">Transferase</keyword>
<keyword evidence="4 7" id="KW-0418">Kinase</keyword>
<keyword evidence="1 7" id="KW-0028">Amino-acid biosynthesis</keyword>
<comment type="catalytic activity">
    <reaction evidence="7">
        <text>shikimate + ATP = 3-phosphoshikimate + ADP + H(+)</text>
        <dbReference type="Rhea" id="RHEA:13121"/>
        <dbReference type="ChEBI" id="CHEBI:15378"/>
        <dbReference type="ChEBI" id="CHEBI:30616"/>
        <dbReference type="ChEBI" id="CHEBI:36208"/>
        <dbReference type="ChEBI" id="CHEBI:145989"/>
        <dbReference type="ChEBI" id="CHEBI:456216"/>
        <dbReference type="EC" id="2.7.1.71"/>
    </reaction>
</comment>
<evidence type="ECO:0000256" key="4">
    <source>
        <dbReference type="ARBA" id="ARBA00022777"/>
    </source>
</evidence>
<dbReference type="EC" id="2.7.1.71" evidence="7"/>
<feature type="binding site" evidence="7">
    <location>
        <position position="131"/>
    </location>
    <ligand>
        <name>substrate</name>
    </ligand>
</feature>